<dbReference type="AlphaFoldDB" id="A0A811L8A5"/>
<dbReference type="Proteomes" id="UP000614601">
    <property type="component" value="Unassembled WGS sequence"/>
</dbReference>
<evidence type="ECO:0000313" key="2">
    <source>
        <dbReference type="Proteomes" id="UP000614601"/>
    </source>
</evidence>
<keyword evidence="2" id="KW-1185">Reference proteome</keyword>
<dbReference type="EMBL" id="CAJFCW020000005">
    <property type="protein sequence ID" value="CAG9118728.1"/>
    <property type="molecule type" value="Genomic_DNA"/>
</dbReference>
<reference evidence="1" key="1">
    <citation type="submission" date="2020-09" db="EMBL/GenBank/DDBJ databases">
        <authorList>
            <person name="Kikuchi T."/>
        </authorList>
    </citation>
    <scope>NUCLEOTIDE SEQUENCE</scope>
    <source>
        <strain evidence="1">SH1</strain>
    </source>
</reference>
<dbReference type="EMBL" id="CAJFDH010000005">
    <property type="protein sequence ID" value="CAD5223766.1"/>
    <property type="molecule type" value="Genomic_DNA"/>
</dbReference>
<evidence type="ECO:0000313" key="1">
    <source>
        <dbReference type="EMBL" id="CAD5223766.1"/>
    </source>
</evidence>
<sequence length="81" mass="9348">MSVRSVVLYYVAFKGIHDYESDTLIRLVHDTFIRAKYIMIDNSLLPPAYSCQQCSSIMKLSKKSELAGKYMWRCRNGSTDC</sequence>
<comment type="caution">
    <text evidence="1">The sequence shown here is derived from an EMBL/GenBank/DDBJ whole genome shotgun (WGS) entry which is preliminary data.</text>
</comment>
<name>A0A811L8A5_9BILA</name>
<protein>
    <submittedName>
        <fullName evidence="1">Uncharacterized protein</fullName>
    </submittedName>
</protein>
<proteinExistence type="predicted"/>
<dbReference type="Proteomes" id="UP000783686">
    <property type="component" value="Unassembled WGS sequence"/>
</dbReference>
<organism evidence="1 2">
    <name type="scientific">Bursaphelenchus okinawaensis</name>
    <dbReference type="NCBI Taxonomy" id="465554"/>
    <lineage>
        <taxon>Eukaryota</taxon>
        <taxon>Metazoa</taxon>
        <taxon>Ecdysozoa</taxon>
        <taxon>Nematoda</taxon>
        <taxon>Chromadorea</taxon>
        <taxon>Rhabditida</taxon>
        <taxon>Tylenchina</taxon>
        <taxon>Tylenchomorpha</taxon>
        <taxon>Aphelenchoidea</taxon>
        <taxon>Aphelenchoididae</taxon>
        <taxon>Bursaphelenchus</taxon>
    </lineage>
</organism>
<gene>
    <name evidence="1" type="ORF">BOKJ2_LOCUS10536</name>
</gene>
<accession>A0A811L8A5</accession>